<keyword evidence="1" id="KW-1133">Transmembrane helix</keyword>
<dbReference type="InterPro" id="IPR057446">
    <property type="entry name" value="PH_bac"/>
</dbReference>
<feature type="domain" description="PH" evidence="2">
    <location>
        <begin position="38"/>
        <end position="158"/>
    </location>
</feature>
<evidence type="ECO:0000313" key="3">
    <source>
        <dbReference type="EMBL" id="TFU23017.1"/>
    </source>
</evidence>
<gene>
    <name evidence="3" type="ORF">E4U03_04175</name>
</gene>
<accession>A0A4Y9F4D1</accession>
<evidence type="ECO:0000259" key="2">
    <source>
        <dbReference type="Pfam" id="PF25362"/>
    </source>
</evidence>
<keyword evidence="1" id="KW-0472">Membrane</keyword>
<dbReference type="Proteomes" id="UP000297951">
    <property type="component" value="Unassembled WGS sequence"/>
</dbReference>
<evidence type="ECO:0000256" key="1">
    <source>
        <dbReference type="SAM" id="Phobius"/>
    </source>
</evidence>
<evidence type="ECO:0000313" key="4">
    <source>
        <dbReference type="Proteomes" id="UP000297951"/>
    </source>
</evidence>
<name>A0A4Y9F4D1_9MICC</name>
<sequence length="176" mass="19230">MSDKLIPTLILVLVAALIFWAMWQGWKSRKQRQVHTGTLLDVPERYDDAESLLAVPGTYVATTVMGDWLDRIATNTLGVKSSGVFFVYEDAVIIMRNGSQDIWIPANDIIGVRTEAGINGKFVEKDGLAVLSWSLNGNPVDTGFRTRYAADKKSILDAVAAIAPQATVGHDTLARP</sequence>
<dbReference type="EMBL" id="SPQC01000011">
    <property type="protein sequence ID" value="TFU23017.1"/>
    <property type="molecule type" value="Genomic_DNA"/>
</dbReference>
<organism evidence="3 4">
    <name type="scientific">Rothia nasimurium</name>
    <dbReference type="NCBI Taxonomy" id="85336"/>
    <lineage>
        <taxon>Bacteria</taxon>
        <taxon>Bacillati</taxon>
        <taxon>Actinomycetota</taxon>
        <taxon>Actinomycetes</taxon>
        <taxon>Micrococcales</taxon>
        <taxon>Micrococcaceae</taxon>
        <taxon>Rothia</taxon>
    </lineage>
</organism>
<dbReference type="RefSeq" id="WP_135011774.1">
    <property type="nucleotide sequence ID" value="NZ_JADGLK010000011.1"/>
</dbReference>
<dbReference type="Pfam" id="PF25362">
    <property type="entry name" value="bPH_11"/>
    <property type="match status" value="1"/>
</dbReference>
<keyword evidence="1" id="KW-0812">Transmembrane</keyword>
<protein>
    <recommendedName>
        <fullName evidence="2">PH domain-containing protein</fullName>
    </recommendedName>
</protein>
<proteinExistence type="predicted"/>
<dbReference type="AlphaFoldDB" id="A0A4Y9F4D1"/>
<dbReference type="OrthoDB" id="3826692at2"/>
<comment type="caution">
    <text evidence="3">The sequence shown here is derived from an EMBL/GenBank/DDBJ whole genome shotgun (WGS) entry which is preliminary data.</text>
</comment>
<feature type="transmembrane region" description="Helical" evidence="1">
    <location>
        <begin position="6"/>
        <end position="23"/>
    </location>
</feature>
<reference evidence="3 4" key="1">
    <citation type="submission" date="2019-03" db="EMBL/GenBank/DDBJ databases">
        <title>Diversity of the mouse oral microbiome.</title>
        <authorList>
            <person name="Joseph S."/>
            <person name="Aduse-Opoku J."/>
            <person name="Curtis M."/>
            <person name="Wade W."/>
            <person name="Hashim A."/>
        </authorList>
    </citation>
    <scope>NUCLEOTIDE SEQUENCE [LARGE SCALE GENOMIC DNA]</scope>
    <source>
        <strain evidence="4">irhom_31</strain>
    </source>
</reference>